<dbReference type="InterPro" id="IPR000209">
    <property type="entry name" value="Peptidase_S8/S53_dom"/>
</dbReference>
<dbReference type="PROSITE" id="PS51892">
    <property type="entry name" value="SUBTILASE"/>
    <property type="match status" value="1"/>
</dbReference>
<dbReference type="InterPro" id="IPR050131">
    <property type="entry name" value="Peptidase_S8_subtilisin-like"/>
</dbReference>
<dbReference type="PROSITE" id="PS00136">
    <property type="entry name" value="SUBTILASE_ASP"/>
    <property type="match status" value="1"/>
</dbReference>
<evidence type="ECO:0000259" key="9">
    <source>
        <dbReference type="Pfam" id="PF00082"/>
    </source>
</evidence>
<dbReference type="PANTHER" id="PTHR43806:SF11">
    <property type="entry name" value="CEREVISIN-RELATED"/>
    <property type="match status" value="1"/>
</dbReference>
<dbReference type="InterPro" id="IPR023827">
    <property type="entry name" value="Peptidase_S8_Asp-AS"/>
</dbReference>
<dbReference type="InterPro" id="IPR006311">
    <property type="entry name" value="TAT_signal"/>
</dbReference>
<dbReference type="PROSITE" id="PS00137">
    <property type="entry name" value="SUBTILASE_HIS"/>
    <property type="match status" value="1"/>
</dbReference>
<feature type="signal peptide" evidence="8">
    <location>
        <begin position="1"/>
        <end position="40"/>
    </location>
</feature>
<dbReference type="OrthoDB" id="9813435at2"/>
<dbReference type="PRINTS" id="PR00723">
    <property type="entry name" value="SUBTILISIN"/>
</dbReference>
<dbReference type="PROSITE" id="PS51318">
    <property type="entry name" value="TAT"/>
    <property type="match status" value="1"/>
</dbReference>
<dbReference type="Gene3D" id="3.40.50.200">
    <property type="entry name" value="Peptidase S8/S53 domain"/>
    <property type="match status" value="1"/>
</dbReference>
<keyword evidence="2 5" id="KW-0645">Protease</keyword>
<keyword evidence="8" id="KW-0732">Signal</keyword>
<keyword evidence="3 5" id="KW-0378">Hydrolase</keyword>
<dbReference type="EMBL" id="SDPP02000001">
    <property type="protein sequence ID" value="KAA1379697.1"/>
    <property type="molecule type" value="Genomic_DNA"/>
</dbReference>
<feature type="active site" description="Charge relay system" evidence="5">
    <location>
        <position position="196"/>
    </location>
</feature>
<evidence type="ECO:0000313" key="11">
    <source>
        <dbReference type="Proteomes" id="UP001515100"/>
    </source>
</evidence>
<evidence type="ECO:0000313" key="10">
    <source>
        <dbReference type="EMBL" id="KAA1379697.1"/>
    </source>
</evidence>
<feature type="region of interest" description="Disordered" evidence="7">
    <location>
        <begin position="115"/>
        <end position="135"/>
    </location>
</feature>
<dbReference type="SUPFAM" id="SSF52743">
    <property type="entry name" value="Subtilisin-like"/>
    <property type="match status" value="1"/>
</dbReference>
<feature type="active site" description="Charge relay system" evidence="5">
    <location>
        <position position="163"/>
    </location>
</feature>
<proteinExistence type="inferred from homology"/>
<dbReference type="Proteomes" id="UP001515100">
    <property type="component" value="Unassembled WGS sequence"/>
</dbReference>
<feature type="active site" description="Charge relay system" evidence="5">
    <location>
        <position position="362"/>
    </location>
</feature>
<dbReference type="PANTHER" id="PTHR43806">
    <property type="entry name" value="PEPTIDASE S8"/>
    <property type="match status" value="1"/>
</dbReference>
<dbReference type="PROSITE" id="PS00138">
    <property type="entry name" value="SUBTILASE_SER"/>
    <property type="match status" value="1"/>
</dbReference>
<evidence type="ECO:0000256" key="1">
    <source>
        <dbReference type="ARBA" id="ARBA00011073"/>
    </source>
</evidence>
<accession>A0A641AQ97</accession>
<dbReference type="InterPro" id="IPR023828">
    <property type="entry name" value="Peptidase_S8_Ser-AS"/>
</dbReference>
<evidence type="ECO:0000256" key="6">
    <source>
        <dbReference type="RuleBase" id="RU003355"/>
    </source>
</evidence>
<feature type="domain" description="Peptidase S8/S53" evidence="9">
    <location>
        <begin position="154"/>
        <end position="409"/>
    </location>
</feature>
<comment type="similarity">
    <text evidence="1 5 6">Belongs to the peptidase S8 family.</text>
</comment>
<reference evidence="10" key="1">
    <citation type="submission" date="2019-09" db="EMBL/GenBank/DDBJ databases">
        <authorList>
            <person name="Li J."/>
        </authorList>
    </citation>
    <scope>NUCLEOTIDE SEQUENCE [LARGE SCALE GENOMIC DNA]</scope>
    <source>
        <strain evidence="10">NRBC 14897</strain>
    </source>
</reference>
<evidence type="ECO:0000256" key="3">
    <source>
        <dbReference type="ARBA" id="ARBA00022801"/>
    </source>
</evidence>
<dbReference type="InterPro" id="IPR036852">
    <property type="entry name" value="Peptidase_S8/S53_dom_sf"/>
</dbReference>
<evidence type="ECO:0000256" key="4">
    <source>
        <dbReference type="ARBA" id="ARBA00022825"/>
    </source>
</evidence>
<sequence length="422" mass="43272">MSRRPPTPRGRSSTVAHRRIILSLATAAVLVLGAAPAAVAGPTSTDREAAGILATATPGEPLTVVTTTETASGPQFTTEVAGSHAEAKALISDALADPGTAAVDLAHQVSIATDTAVTKKRKSSKTRRSNDSQRKRQWALDRLAAEKVWRKSSGKGVVVAVVDTGVQANHPDLKGQVLKGWDFVESDSKANDRNGHGTHVAGIIAAKANNKRGIAGLAPSSRILPVRVLNSAGTGSTVAVARGIVYAARKGADVINLSLAGNSPDAQVQAAVRYAVRRGVVVVAAAGNSGCNAPTTYPAAFPGVIGVGASDRSDGVAPFSNCGTYVDVVAPGTGITSTMIKRPSLSLPCAYGKSYCVLDGTSMASPHVAAAAAILISRTKHRLTLSKVAYLLTARADDIVTPGYDTTSGRGVLNIRRALVGR</sequence>
<evidence type="ECO:0000256" key="8">
    <source>
        <dbReference type="SAM" id="SignalP"/>
    </source>
</evidence>
<comment type="caution">
    <text evidence="10">The sequence shown here is derived from an EMBL/GenBank/DDBJ whole genome shotgun (WGS) entry which is preliminary data.</text>
</comment>
<keyword evidence="4 5" id="KW-0720">Serine protease</keyword>
<name>A0A641AQ97_9ACTN</name>
<protein>
    <submittedName>
        <fullName evidence="10">S8 family serine peptidase</fullName>
    </submittedName>
</protein>
<dbReference type="GO" id="GO:0006508">
    <property type="term" value="P:proteolysis"/>
    <property type="evidence" value="ECO:0007669"/>
    <property type="project" value="UniProtKB-KW"/>
</dbReference>
<feature type="chain" id="PRO_5039598379" evidence="8">
    <location>
        <begin position="41"/>
        <end position="422"/>
    </location>
</feature>
<evidence type="ECO:0000256" key="2">
    <source>
        <dbReference type="ARBA" id="ARBA00022670"/>
    </source>
</evidence>
<dbReference type="Pfam" id="PF00082">
    <property type="entry name" value="Peptidase_S8"/>
    <property type="match status" value="1"/>
</dbReference>
<dbReference type="GO" id="GO:0004252">
    <property type="term" value="F:serine-type endopeptidase activity"/>
    <property type="evidence" value="ECO:0007669"/>
    <property type="project" value="UniProtKB-UniRule"/>
</dbReference>
<organism evidence="10 11">
    <name type="scientific">Aeromicrobium fastidiosum</name>
    <dbReference type="NCBI Taxonomy" id="52699"/>
    <lineage>
        <taxon>Bacteria</taxon>
        <taxon>Bacillati</taxon>
        <taxon>Actinomycetota</taxon>
        <taxon>Actinomycetes</taxon>
        <taxon>Propionibacteriales</taxon>
        <taxon>Nocardioidaceae</taxon>
        <taxon>Aeromicrobium</taxon>
    </lineage>
</organism>
<dbReference type="AlphaFoldDB" id="A0A641AQ97"/>
<dbReference type="InterPro" id="IPR022398">
    <property type="entry name" value="Peptidase_S8_His-AS"/>
</dbReference>
<dbReference type="InterPro" id="IPR015500">
    <property type="entry name" value="Peptidase_S8_subtilisin-rel"/>
</dbReference>
<evidence type="ECO:0000256" key="5">
    <source>
        <dbReference type="PROSITE-ProRule" id="PRU01240"/>
    </source>
</evidence>
<evidence type="ECO:0000256" key="7">
    <source>
        <dbReference type="SAM" id="MobiDB-lite"/>
    </source>
</evidence>
<gene>
    <name evidence="10" type="ORF">ESP62_000290</name>
</gene>
<feature type="compositionally biased region" description="Basic residues" evidence="7">
    <location>
        <begin position="118"/>
        <end position="127"/>
    </location>
</feature>
<keyword evidence="11" id="KW-1185">Reference proteome</keyword>